<accession>A0A4R5L0M2</accession>
<name>A0A4R5L0M2_9BURK</name>
<dbReference type="Pfam" id="PF15584">
    <property type="entry name" value="Imm72"/>
    <property type="match status" value="1"/>
</dbReference>
<dbReference type="InterPro" id="IPR028950">
    <property type="entry name" value="Imm71"/>
</dbReference>
<gene>
    <name evidence="3" type="ORF">E1N52_42210</name>
</gene>
<evidence type="ECO:0008006" key="5">
    <source>
        <dbReference type="Google" id="ProtNLM"/>
    </source>
</evidence>
<dbReference type="Pfam" id="PF15602">
    <property type="entry name" value="Imm71"/>
    <property type="match status" value="1"/>
</dbReference>
<reference evidence="3 4" key="1">
    <citation type="submission" date="2019-03" db="EMBL/GenBank/DDBJ databases">
        <title>Paraburkholderia sp. isolated from native Mimosa gymnas in Guartela State Park, Brazil.</title>
        <authorList>
            <person name="Paulitsch F."/>
            <person name="Hungria M."/>
            <person name="Delamuta J.R.M."/>
            <person name="Ribeiro R.A."/>
            <person name="Dall'Agnol R."/>
            <person name="Silva J.S.B."/>
        </authorList>
    </citation>
    <scope>NUCLEOTIDE SEQUENCE [LARGE SCALE GENOMIC DNA]</scope>
    <source>
        <strain evidence="3 4">CNPSo 3008</strain>
    </source>
</reference>
<protein>
    <recommendedName>
        <fullName evidence="5">Immunity protein 72 domain-containing protein</fullName>
    </recommendedName>
</protein>
<comment type="caution">
    <text evidence="3">The sequence shown here is derived from an EMBL/GenBank/DDBJ whole genome shotgun (WGS) entry which is preliminary data.</text>
</comment>
<feature type="domain" description="Immunity protein 71" evidence="2">
    <location>
        <begin position="11"/>
        <end position="82"/>
    </location>
</feature>
<evidence type="ECO:0000259" key="2">
    <source>
        <dbReference type="Pfam" id="PF15602"/>
    </source>
</evidence>
<dbReference type="RefSeq" id="WP_133190949.1">
    <property type="nucleotide sequence ID" value="NZ_SMOD01000087.1"/>
</dbReference>
<evidence type="ECO:0000313" key="3">
    <source>
        <dbReference type="EMBL" id="TDG01972.1"/>
    </source>
</evidence>
<organism evidence="3 4">
    <name type="scientific">Paraburkholderia guartelaensis</name>
    <dbReference type="NCBI Taxonomy" id="2546446"/>
    <lineage>
        <taxon>Bacteria</taxon>
        <taxon>Pseudomonadati</taxon>
        <taxon>Pseudomonadota</taxon>
        <taxon>Betaproteobacteria</taxon>
        <taxon>Burkholderiales</taxon>
        <taxon>Burkholderiaceae</taxon>
        <taxon>Paraburkholderia</taxon>
    </lineage>
</organism>
<dbReference type="OrthoDB" id="6670599at2"/>
<evidence type="ECO:0000313" key="4">
    <source>
        <dbReference type="Proteomes" id="UP000295606"/>
    </source>
</evidence>
<dbReference type="Proteomes" id="UP000295606">
    <property type="component" value="Unassembled WGS sequence"/>
</dbReference>
<dbReference type="InterPro" id="IPR028966">
    <property type="entry name" value="Imm72"/>
</dbReference>
<evidence type="ECO:0000259" key="1">
    <source>
        <dbReference type="Pfam" id="PF15584"/>
    </source>
</evidence>
<dbReference type="EMBL" id="SMOD01000087">
    <property type="protein sequence ID" value="TDG01972.1"/>
    <property type="molecule type" value="Genomic_DNA"/>
</dbReference>
<feature type="domain" description="Immunity protein 72" evidence="1">
    <location>
        <begin position="191"/>
        <end position="276"/>
    </location>
</feature>
<dbReference type="AlphaFoldDB" id="A0A4R5L0M2"/>
<sequence length="348" mass="40242">MQEIDMQDPGVRRKIFWLLQRVTSYSLWRKKRDAFRTFAAAYETAVKTWSPKDPEMVSADHLATIYEILSLYDRGLDELVLGRRFVWRKGEALDRVVMQTGYLSDYFYTNPNYWERGGQFLPYPPKVDALARLLRASMYQAENASLEVAGTTLQLARLRYPQTLLDKSKYHYTFYEFEFPQFPNVLPEMPQPRALMIRSGERVPCDGIWEPMNVEAMRNAGCFNYFVAQTQAPNLSAVDEDDGNWSLAPVPTHWRLLWEDTRYKDGAVPDESAYFLAPARERPPRGTDSVPAVRTGELCPVSGNWRTEEFGGKTVQLEEGQTMPDMLVTDNLGDRAVHWVRWVLVREA</sequence>
<proteinExistence type="predicted"/>